<name>A0PDN2_9SAUR</name>
<evidence type="ECO:0000256" key="1">
    <source>
        <dbReference type="SAM" id="Phobius"/>
    </source>
</evidence>
<proteinExistence type="predicted"/>
<protein>
    <submittedName>
        <fullName evidence="2">ATPase subunit 8</fullName>
    </submittedName>
</protein>
<keyword evidence="2" id="KW-0496">Mitochondrion</keyword>
<keyword evidence="1" id="KW-0472">Membrane</keyword>
<accession>A0PDN2</accession>
<feature type="transmembrane region" description="Helical" evidence="1">
    <location>
        <begin position="7"/>
        <end position="27"/>
    </location>
</feature>
<evidence type="ECO:0000313" key="2">
    <source>
        <dbReference type="EMBL" id="CAL37012.1"/>
    </source>
</evidence>
<gene>
    <name evidence="2" type="primary">atp8</name>
</gene>
<organism evidence="2">
    <name type="scientific">Gerrhopilus ceylonicus</name>
    <name type="common">Jan's worm snake</name>
    <dbReference type="NCBI Taxonomy" id="3148149"/>
    <lineage>
        <taxon>Eukaryota</taxon>
        <taxon>Metazoa</taxon>
        <taxon>Chordata</taxon>
        <taxon>Craniata</taxon>
        <taxon>Vertebrata</taxon>
        <taxon>Euteleostomi</taxon>
        <taxon>Lepidosauria</taxon>
        <taxon>Squamata</taxon>
        <taxon>Bifurcata</taxon>
        <taxon>Unidentata</taxon>
        <taxon>Episquamata</taxon>
        <taxon>Toxicofera</taxon>
        <taxon>Serpentes</taxon>
        <taxon>Typhlopoidea</taxon>
        <taxon>Gerrhopilidae</taxon>
        <taxon>Gerrhopilus</taxon>
    </lineage>
</organism>
<dbReference type="AlphaFoldDB" id="A0PDN2"/>
<keyword evidence="1" id="KW-1133">Transmembrane helix</keyword>
<reference evidence="2" key="1">
    <citation type="journal article" date="2006" name="Zool. Scr.">
        <title>A mitogenomic study on the phylogenetic position of snakes.</title>
        <authorList>
            <person name="Douglas D."/>
            <person name="Janke A."/>
            <person name="Arnason U."/>
        </authorList>
    </citation>
    <scope>NUCLEOTIDE SEQUENCE</scope>
</reference>
<reference evidence="2" key="2">
    <citation type="submission" date="2006-03" db="EMBL/GenBank/DDBJ databases">
        <authorList>
            <person name="Douglas D.A."/>
        </authorList>
    </citation>
    <scope>NUCLEOTIDE SEQUENCE</scope>
</reference>
<sequence length="53" mass="6443">MPQLNKTNILITFIITWIMIITTTKMVKNINLLTTTNNNHIKHHTKMWYWPYI</sequence>
<keyword evidence="1" id="KW-0812">Transmembrane</keyword>
<geneLocation type="mitochondrion" evidence="2"/>
<dbReference type="EMBL" id="AM236345">
    <property type="protein sequence ID" value="CAL37012.1"/>
    <property type="molecule type" value="Genomic_DNA"/>
</dbReference>